<sequence length="114" mass="12013">MCARDSAMPSQEPAADDKDDDADLPSEETDGVPYIPSSRNHGGVKDDSEVSVQGGSWGDRVIIVVQPVLSGCRRSGHLSGPSAAQCSLGVITPFHKNKQHPEGLAGDRGRGPHR</sequence>
<feature type="compositionally biased region" description="Acidic residues" evidence="1">
    <location>
        <begin position="17"/>
        <end position="30"/>
    </location>
</feature>
<feature type="region of interest" description="Disordered" evidence="1">
    <location>
        <begin position="1"/>
        <end position="55"/>
    </location>
</feature>
<comment type="caution">
    <text evidence="2">The sequence shown here is derived from an EMBL/GenBank/DDBJ whole genome shotgun (WGS) entry which is preliminary data.</text>
</comment>
<dbReference type="AlphaFoldDB" id="A0A834AHE6"/>
<evidence type="ECO:0000313" key="3">
    <source>
        <dbReference type="Proteomes" id="UP000664940"/>
    </source>
</evidence>
<feature type="region of interest" description="Disordered" evidence="1">
    <location>
        <begin position="94"/>
        <end position="114"/>
    </location>
</feature>
<protein>
    <submittedName>
        <fullName evidence="2">Protein kinase C zeta</fullName>
    </submittedName>
</protein>
<name>A0A834AHE6_9CHIR</name>
<dbReference type="GO" id="GO:0016301">
    <property type="term" value="F:kinase activity"/>
    <property type="evidence" value="ECO:0007669"/>
    <property type="project" value="UniProtKB-KW"/>
</dbReference>
<feature type="compositionally biased region" description="Basic and acidic residues" evidence="1">
    <location>
        <begin position="99"/>
        <end position="114"/>
    </location>
</feature>
<evidence type="ECO:0000313" key="2">
    <source>
        <dbReference type="EMBL" id="KAF6110894.1"/>
    </source>
</evidence>
<evidence type="ECO:0000256" key="1">
    <source>
        <dbReference type="SAM" id="MobiDB-lite"/>
    </source>
</evidence>
<organism evidence="2 3">
    <name type="scientific">Phyllostomus discolor</name>
    <name type="common">pale spear-nosed bat</name>
    <dbReference type="NCBI Taxonomy" id="89673"/>
    <lineage>
        <taxon>Eukaryota</taxon>
        <taxon>Metazoa</taxon>
        <taxon>Chordata</taxon>
        <taxon>Craniata</taxon>
        <taxon>Vertebrata</taxon>
        <taxon>Euteleostomi</taxon>
        <taxon>Mammalia</taxon>
        <taxon>Eutheria</taxon>
        <taxon>Laurasiatheria</taxon>
        <taxon>Chiroptera</taxon>
        <taxon>Yangochiroptera</taxon>
        <taxon>Phyllostomidae</taxon>
        <taxon>Phyllostominae</taxon>
        <taxon>Phyllostomus</taxon>
    </lineage>
</organism>
<gene>
    <name evidence="2" type="ORF">HJG60_015560</name>
</gene>
<reference evidence="2 3" key="1">
    <citation type="journal article" date="2020" name="Nature">
        <title>Six reference-quality genomes reveal evolution of bat adaptations.</title>
        <authorList>
            <person name="Jebb D."/>
            <person name="Huang Z."/>
            <person name="Pippel M."/>
            <person name="Hughes G.M."/>
            <person name="Lavrichenko K."/>
            <person name="Devanna P."/>
            <person name="Winkler S."/>
            <person name="Jermiin L.S."/>
            <person name="Skirmuntt E.C."/>
            <person name="Katzourakis A."/>
            <person name="Burkitt-Gray L."/>
            <person name="Ray D.A."/>
            <person name="Sullivan K.A.M."/>
            <person name="Roscito J.G."/>
            <person name="Kirilenko B.M."/>
            <person name="Davalos L.M."/>
            <person name="Corthals A.P."/>
            <person name="Power M.L."/>
            <person name="Jones G."/>
            <person name="Ransome R.D."/>
            <person name="Dechmann D.K.N."/>
            <person name="Locatelli A.G."/>
            <person name="Puechmaille S.J."/>
            <person name="Fedrigo O."/>
            <person name="Jarvis E.D."/>
            <person name="Hiller M."/>
            <person name="Vernes S.C."/>
            <person name="Myers E.W."/>
            <person name="Teeling E.C."/>
        </authorList>
    </citation>
    <scope>NUCLEOTIDE SEQUENCE [LARGE SCALE GENOMIC DNA]</scope>
    <source>
        <strain evidence="2">Bat1K_MPI-CBG_1</strain>
    </source>
</reference>
<keyword evidence="2" id="KW-0418">Kinase</keyword>
<dbReference type="Proteomes" id="UP000664940">
    <property type="component" value="Unassembled WGS sequence"/>
</dbReference>
<accession>A0A834AHE6</accession>
<dbReference type="EMBL" id="JABVXQ010000005">
    <property type="protein sequence ID" value="KAF6110894.1"/>
    <property type="molecule type" value="Genomic_DNA"/>
</dbReference>
<keyword evidence="2" id="KW-0808">Transferase</keyword>
<proteinExistence type="predicted"/>